<sequence>MMPVQNVYGLILRILGKCDLKKGLADLLIRQRREHLSADPTSLALVAPPIFVPMAPAPPLASSQVGGAASGGAFGSATTASAGWSNSNRIDALIIIDRSVD</sequence>
<name>A0A8X7MPD6_9BASI</name>
<reference evidence="1" key="1">
    <citation type="submission" date="2016-04" db="EMBL/GenBank/DDBJ databases">
        <authorList>
            <person name="Nguyen H.D."/>
            <person name="Samba Siva P."/>
            <person name="Cullis J."/>
            <person name="Levesque C.A."/>
            <person name="Hambleton S."/>
        </authorList>
    </citation>
    <scope>NUCLEOTIDE SEQUENCE</scope>
    <source>
        <strain evidence="1">DAOMC 236426</strain>
    </source>
</reference>
<gene>
    <name evidence="1" type="ORF">A4X06_0g6594</name>
</gene>
<evidence type="ECO:0000313" key="1">
    <source>
        <dbReference type="EMBL" id="KAE8243040.1"/>
    </source>
</evidence>
<comment type="caution">
    <text evidence="1">The sequence shown here is derived from an EMBL/GenBank/DDBJ whole genome shotgun (WGS) entry which is preliminary data.</text>
</comment>
<dbReference type="InterPro" id="IPR027482">
    <property type="entry name" value="Sec1-like_dom2"/>
</dbReference>
<dbReference type="EMBL" id="LWDE02000980">
    <property type="protein sequence ID" value="KAE8243040.1"/>
    <property type="molecule type" value="Genomic_DNA"/>
</dbReference>
<accession>A0A8X7MPD6</accession>
<keyword evidence="2" id="KW-1185">Reference proteome</keyword>
<dbReference type="AlphaFoldDB" id="A0A8X7MPD6"/>
<protein>
    <submittedName>
        <fullName evidence="1">Uncharacterized protein</fullName>
    </submittedName>
</protein>
<proteinExistence type="predicted"/>
<reference evidence="1" key="2">
    <citation type="journal article" date="2019" name="IMA Fungus">
        <title>Genome sequencing and comparison of five Tilletia species to identify candidate genes for the detection of regulated species infecting wheat.</title>
        <authorList>
            <person name="Nguyen H.D.T."/>
            <person name="Sultana T."/>
            <person name="Kesanakurti P."/>
            <person name="Hambleton S."/>
        </authorList>
    </citation>
    <scope>NUCLEOTIDE SEQUENCE</scope>
    <source>
        <strain evidence="1">DAOMC 236426</strain>
    </source>
</reference>
<dbReference type="Proteomes" id="UP000077684">
    <property type="component" value="Unassembled WGS sequence"/>
</dbReference>
<organism evidence="1 2">
    <name type="scientific">Tilletia controversa</name>
    <name type="common">dwarf bunt fungus</name>
    <dbReference type="NCBI Taxonomy" id="13291"/>
    <lineage>
        <taxon>Eukaryota</taxon>
        <taxon>Fungi</taxon>
        <taxon>Dikarya</taxon>
        <taxon>Basidiomycota</taxon>
        <taxon>Ustilaginomycotina</taxon>
        <taxon>Exobasidiomycetes</taxon>
        <taxon>Tilletiales</taxon>
        <taxon>Tilletiaceae</taxon>
        <taxon>Tilletia</taxon>
    </lineage>
</organism>
<evidence type="ECO:0000313" key="2">
    <source>
        <dbReference type="Proteomes" id="UP000077684"/>
    </source>
</evidence>
<dbReference type="Gene3D" id="3.40.50.1910">
    <property type="match status" value="1"/>
</dbReference>